<evidence type="ECO:0000313" key="2">
    <source>
        <dbReference type="EMBL" id="KGO79652.1"/>
    </source>
</evidence>
<dbReference type="AlphaFoldDB" id="A0A0A2LHK5"/>
<dbReference type="InterPro" id="IPR019734">
    <property type="entry name" value="TPR_rpt"/>
</dbReference>
<organism evidence="2 3">
    <name type="scientific">Flavobacterium beibuense F44-8</name>
    <dbReference type="NCBI Taxonomy" id="1406840"/>
    <lineage>
        <taxon>Bacteria</taxon>
        <taxon>Pseudomonadati</taxon>
        <taxon>Bacteroidota</taxon>
        <taxon>Flavobacteriia</taxon>
        <taxon>Flavobacteriales</taxon>
        <taxon>Flavobacteriaceae</taxon>
        <taxon>Flavobacterium</taxon>
    </lineage>
</organism>
<evidence type="ECO:0000256" key="1">
    <source>
        <dbReference type="SAM" id="SignalP"/>
    </source>
</evidence>
<comment type="caution">
    <text evidence="2">The sequence shown here is derived from an EMBL/GenBank/DDBJ whole genome shotgun (WGS) entry which is preliminary data.</text>
</comment>
<dbReference type="InterPro" id="IPR011990">
    <property type="entry name" value="TPR-like_helical_dom_sf"/>
</dbReference>
<dbReference type="Proteomes" id="UP000030129">
    <property type="component" value="Unassembled WGS sequence"/>
</dbReference>
<reference evidence="2 3" key="1">
    <citation type="submission" date="2013-09" db="EMBL/GenBank/DDBJ databases">
        <authorList>
            <person name="Zeng Z."/>
            <person name="Chen C."/>
        </authorList>
    </citation>
    <scope>NUCLEOTIDE SEQUENCE [LARGE SCALE GENOMIC DNA]</scope>
    <source>
        <strain evidence="2 3">F44-8</strain>
    </source>
</reference>
<evidence type="ECO:0000313" key="3">
    <source>
        <dbReference type="Proteomes" id="UP000030129"/>
    </source>
</evidence>
<gene>
    <name evidence="2" type="ORF">Q763_12435</name>
</gene>
<dbReference type="Gene3D" id="1.25.40.10">
    <property type="entry name" value="Tetratricopeptide repeat domain"/>
    <property type="match status" value="1"/>
</dbReference>
<keyword evidence="3" id="KW-1185">Reference proteome</keyword>
<feature type="chain" id="PRO_5001991023" evidence="1">
    <location>
        <begin position="19"/>
        <end position="179"/>
    </location>
</feature>
<dbReference type="STRING" id="1406840.Q763_12435"/>
<keyword evidence="1" id="KW-0732">Signal</keyword>
<dbReference type="SMART" id="SM00028">
    <property type="entry name" value="TPR"/>
    <property type="match status" value="2"/>
</dbReference>
<name>A0A0A2LHK5_9FLAO</name>
<protein>
    <submittedName>
        <fullName evidence="2">Uncharacterized protein</fullName>
    </submittedName>
</protein>
<proteinExistence type="predicted"/>
<feature type="signal peptide" evidence="1">
    <location>
        <begin position="1"/>
        <end position="18"/>
    </location>
</feature>
<dbReference type="EMBL" id="JRLV01000015">
    <property type="protein sequence ID" value="KGO79652.1"/>
    <property type="molecule type" value="Genomic_DNA"/>
</dbReference>
<dbReference type="RefSeq" id="WP_035134679.1">
    <property type="nucleotide sequence ID" value="NZ_JRLV01000015.1"/>
</dbReference>
<dbReference type="SUPFAM" id="SSF48452">
    <property type="entry name" value="TPR-like"/>
    <property type="match status" value="1"/>
</dbReference>
<accession>A0A0A2LHK5</accession>
<sequence>MRYLTSLLFLGFCLTANAQNYPKYKTTRVKDTVFAQPEKTNEIIIAETQLAEEPKSEFDELIRKGKEAFKEGDYKKSVSYFTDAFNVSTKDNEWYALECRGNTYVAMTDVDKASADFTRIIEENSTIHKGHLGYAHLMRACLALQTTDKEDDLYRCDDFKKAREYGNLKGDKAIDADCD</sequence>